<proteinExistence type="predicted"/>
<evidence type="ECO:0000256" key="1">
    <source>
        <dbReference type="SAM" id="Phobius"/>
    </source>
</evidence>
<dbReference type="Gene3D" id="2.10.60.10">
    <property type="entry name" value="CD59"/>
    <property type="match status" value="1"/>
</dbReference>
<dbReference type="InterPro" id="IPR045860">
    <property type="entry name" value="Snake_toxin-like_sf"/>
</dbReference>
<organism evidence="2 3">
    <name type="scientific">Wuchereria bancrofti</name>
    <dbReference type="NCBI Taxonomy" id="6293"/>
    <lineage>
        <taxon>Eukaryota</taxon>
        <taxon>Metazoa</taxon>
        <taxon>Ecdysozoa</taxon>
        <taxon>Nematoda</taxon>
        <taxon>Chromadorea</taxon>
        <taxon>Rhabditida</taxon>
        <taxon>Spirurina</taxon>
        <taxon>Spiruromorpha</taxon>
        <taxon>Filarioidea</taxon>
        <taxon>Onchocercidae</taxon>
        <taxon>Wuchereria</taxon>
    </lineage>
</organism>
<sequence length="268" mass="30481">MKSVKLWIFGMIEILTAVLLFGVFHLPANGNLQEYGRKQDHDSAERYDADGDLSVPIDAQGRPHQFNSSRIESEADRKRKMHRRDMKMSEACATAIMLRNFVVDLRILHASNIWKLLAFISLKKFIYDKTLKRIETMHLFGCAPLTRGSGGSYFTCKAHLVAHARPKSIACCQEGNYCNRNLSVPAYVNVSPEGVIVDHYVSYVTVTVVLYAVLFSLFVGIALLLFWRWDIIVIDFTAEKLKPSLQKSTLQMIDTGEIEKSPMLYDVR</sequence>
<dbReference type="Proteomes" id="UP000004810">
    <property type="component" value="Unassembled WGS sequence"/>
</dbReference>
<keyword evidence="1" id="KW-0812">Transmembrane</keyword>
<evidence type="ECO:0000313" key="2">
    <source>
        <dbReference type="EMBL" id="EJW82831.1"/>
    </source>
</evidence>
<keyword evidence="1" id="KW-1133">Transmembrane helix</keyword>
<accession>J9EK38</accession>
<feature type="transmembrane region" description="Helical" evidence="1">
    <location>
        <begin position="6"/>
        <end position="28"/>
    </location>
</feature>
<dbReference type="EMBL" id="ADBV01002606">
    <property type="protein sequence ID" value="EJW82831.1"/>
    <property type="molecule type" value="Genomic_DNA"/>
</dbReference>
<protein>
    <submittedName>
        <fullName evidence="2">Uncharacterized protein</fullName>
    </submittedName>
</protein>
<comment type="caution">
    <text evidence="2">The sequence shown here is derived from an EMBL/GenBank/DDBJ whole genome shotgun (WGS) entry which is preliminary data.</text>
</comment>
<feature type="transmembrane region" description="Helical" evidence="1">
    <location>
        <begin position="200"/>
        <end position="227"/>
    </location>
</feature>
<keyword evidence="1" id="KW-0472">Membrane</keyword>
<evidence type="ECO:0000313" key="3">
    <source>
        <dbReference type="Proteomes" id="UP000004810"/>
    </source>
</evidence>
<reference evidence="3" key="1">
    <citation type="submission" date="2012-08" db="EMBL/GenBank/DDBJ databases">
        <title>The Genome Sequence of Wuchereria bancrofti.</title>
        <authorList>
            <person name="Nutman T.B."/>
            <person name="Fink D.L."/>
            <person name="Russ C."/>
            <person name="Young S."/>
            <person name="Zeng Q."/>
            <person name="Koehrsen M."/>
            <person name="Alvarado L."/>
            <person name="Berlin A."/>
            <person name="Chapman S.B."/>
            <person name="Chen Z."/>
            <person name="Freedman E."/>
            <person name="Gellesch M."/>
            <person name="Goldberg J."/>
            <person name="Griggs A."/>
            <person name="Gujja S."/>
            <person name="Heilman E.R."/>
            <person name="Heiman D."/>
            <person name="Hepburn T."/>
            <person name="Howarth C."/>
            <person name="Jen D."/>
            <person name="Larson L."/>
            <person name="Lewis B."/>
            <person name="Mehta T."/>
            <person name="Park D."/>
            <person name="Pearson M."/>
            <person name="Roberts A."/>
            <person name="Saif S."/>
            <person name="Shea T."/>
            <person name="Shenoy N."/>
            <person name="Sisk P."/>
            <person name="Stolte C."/>
            <person name="Sykes S."/>
            <person name="Walk T."/>
            <person name="White J."/>
            <person name="Yandava C."/>
            <person name="Haas B."/>
            <person name="Henn M.R."/>
            <person name="Nusbaum C."/>
            <person name="Birren B."/>
        </authorList>
    </citation>
    <scope>NUCLEOTIDE SEQUENCE [LARGE SCALE GENOMIC DNA]</scope>
    <source>
        <strain evidence="3">NA</strain>
    </source>
</reference>
<name>J9EK38_WUCBA</name>
<gene>
    <name evidence="2" type="ORF">WUBG_06258</name>
</gene>
<dbReference type="AlphaFoldDB" id="J9EK38"/>